<feature type="transmembrane region" description="Helical" evidence="5">
    <location>
        <begin position="135"/>
        <end position="153"/>
    </location>
</feature>
<sequence length="411" mass="46471">MFPKPQYQYLSRFNSSNYSQAVECQNGWVYDNSTFKSTIATEWDLVCSRKGMNKATATFFFVGVMCGAPLFGYLSDRFFTGMSLAGISIISIVLNVEWFGIEHRTFSGIIISLDWTIGNWLLVLMAYLVTEWRTLILVVSSPLLLAVIAWRWLPESARWLMANGKTDEAYYYLKKCAEMNNRAKCLSTLTPEALLEVAETRDKKYTIINLFKTPGIRKLSICSGIMWFGVAFTYYGISLNITGFGLNPYLTQFIFASIEMPMKIGVYYFLEKIGRKPGQILALLATGLCLFINIFITQDKWLVRTVVGVLGKAMSEAAFTIAYLYTTEIYPTVVRQNGLGYTSFMARMGVSISPLIMLLEDVWQLLPSIIYCAVAITAGLVTFFLRETLNQRLPQYIEDIETPSGKSAEEN</sequence>
<evidence type="ECO:0000256" key="1">
    <source>
        <dbReference type="ARBA" id="ARBA00004141"/>
    </source>
</evidence>
<dbReference type="Gene3D" id="1.20.1250.20">
    <property type="entry name" value="MFS general substrate transporter like domains"/>
    <property type="match status" value="1"/>
</dbReference>
<evidence type="ECO:0000256" key="5">
    <source>
        <dbReference type="SAM" id="Phobius"/>
    </source>
</evidence>
<keyword evidence="4 5" id="KW-0472">Membrane</keyword>
<dbReference type="Proteomes" id="UP001497482">
    <property type="component" value="Chromosome 3"/>
</dbReference>
<keyword evidence="3 5" id="KW-1133">Transmembrane helix</keyword>
<feature type="transmembrane region" description="Helical" evidence="5">
    <location>
        <begin position="55"/>
        <end position="72"/>
    </location>
</feature>
<feature type="transmembrane region" description="Helical" evidence="5">
    <location>
        <begin position="78"/>
        <end position="96"/>
    </location>
</feature>
<comment type="subcellular location">
    <subcellularLocation>
        <location evidence="1">Membrane</location>
        <topology evidence="1">Multi-pass membrane protein</topology>
    </subcellularLocation>
</comment>
<dbReference type="SUPFAM" id="SSF103473">
    <property type="entry name" value="MFS general substrate transporter"/>
    <property type="match status" value="1"/>
</dbReference>
<reference evidence="6 7" key="1">
    <citation type="submission" date="2024-04" db="EMBL/GenBank/DDBJ databases">
        <authorList>
            <person name="Waldvogel A.-M."/>
            <person name="Schoenle A."/>
        </authorList>
    </citation>
    <scope>NUCLEOTIDE SEQUENCE [LARGE SCALE GENOMIC DNA]</scope>
</reference>
<feature type="transmembrane region" description="Helical" evidence="5">
    <location>
        <begin position="338"/>
        <end position="359"/>
    </location>
</feature>
<dbReference type="InterPro" id="IPR005828">
    <property type="entry name" value="MFS_sugar_transport-like"/>
</dbReference>
<feature type="transmembrane region" description="Helical" evidence="5">
    <location>
        <begin position="249"/>
        <end position="270"/>
    </location>
</feature>
<feature type="transmembrane region" description="Helical" evidence="5">
    <location>
        <begin position="302"/>
        <end position="326"/>
    </location>
</feature>
<dbReference type="EMBL" id="OZ035825">
    <property type="protein sequence ID" value="CAL1601321.1"/>
    <property type="molecule type" value="Genomic_DNA"/>
</dbReference>
<evidence type="ECO:0000256" key="4">
    <source>
        <dbReference type="ARBA" id="ARBA00023136"/>
    </source>
</evidence>
<dbReference type="AlphaFoldDB" id="A0AAV2LGP7"/>
<feature type="transmembrane region" description="Helical" evidence="5">
    <location>
        <begin position="365"/>
        <end position="385"/>
    </location>
</feature>
<name>A0AAV2LGP7_KNICA</name>
<keyword evidence="7" id="KW-1185">Reference proteome</keyword>
<dbReference type="Pfam" id="PF00083">
    <property type="entry name" value="Sugar_tr"/>
    <property type="match status" value="1"/>
</dbReference>
<feature type="transmembrane region" description="Helical" evidence="5">
    <location>
        <begin position="219"/>
        <end position="237"/>
    </location>
</feature>
<evidence type="ECO:0000313" key="6">
    <source>
        <dbReference type="EMBL" id="CAL1601321.1"/>
    </source>
</evidence>
<dbReference type="InterPro" id="IPR036259">
    <property type="entry name" value="MFS_trans_sf"/>
</dbReference>
<gene>
    <name evidence="6" type="ORF">KC01_LOCUS29310</name>
</gene>
<evidence type="ECO:0000256" key="3">
    <source>
        <dbReference type="ARBA" id="ARBA00022989"/>
    </source>
</evidence>
<protein>
    <submittedName>
        <fullName evidence="6">Uncharacterized protein</fullName>
    </submittedName>
</protein>
<organism evidence="6 7">
    <name type="scientific">Knipowitschia caucasica</name>
    <name type="common">Caucasian dwarf goby</name>
    <name type="synonym">Pomatoschistus caucasicus</name>
    <dbReference type="NCBI Taxonomy" id="637954"/>
    <lineage>
        <taxon>Eukaryota</taxon>
        <taxon>Metazoa</taxon>
        <taxon>Chordata</taxon>
        <taxon>Craniata</taxon>
        <taxon>Vertebrata</taxon>
        <taxon>Euteleostomi</taxon>
        <taxon>Actinopterygii</taxon>
        <taxon>Neopterygii</taxon>
        <taxon>Teleostei</taxon>
        <taxon>Neoteleostei</taxon>
        <taxon>Acanthomorphata</taxon>
        <taxon>Gobiaria</taxon>
        <taxon>Gobiiformes</taxon>
        <taxon>Gobioidei</taxon>
        <taxon>Gobiidae</taxon>
        <taxon>Gobiinae</taxon>
        <taxon>Knipowitschia</taxon>
    </lineage>
</organism>
<feature type="transmembrane region" description="Helical" evidence="5">
    <location>
        <begin position="108"/>
        <end position="129"/>
    </location>
</feature>
<dbReference type="GO" id="GO:0022857">
    <property type="term" value="F:transmembrane transporter activity"/>
    <property type="evidence" value="ECO:0007669"/>
    <property type="project" value="InterPro"/>
</dbReference>
<keyword evidence="2 5" id="KW-0812">Transmembrane</keyword>
<dbReference type="GO" id="GO:0016020">
    <property type="term" value="C:membrane"/>
    <property type="evidence" value="ECO:0007669"/>
    <property type="project" value="UniProtKB-SubCell"/>
</dbReference>
<proteinExistence type="predicted"/>
<evidence type="ECO:0000256" key="2">
    <source>
        <dbReference type="ARBA" id="ARBA00022692"/>
    </source>
</evidence>
<accession>A0AAV2LGP7</accession>
<feature type="transmembrane region" description="Helical" evidence="5">
    <location>
        <begin position="277"/>
        <end position="296"/>
    </location>
</feature>
<evidence type="ECO:0000313" key="7">
    <source>
        <dbReference type="Proteomes" id="UP001497482"/>
    </source>
</evidence>
<dbReference type="PANTHER" id="PTHR24064">
    <property type="entry name" value="SOLUTE CARRIER FAMILY 22 MEMBER"/>
    <property type="match status" value="1"/>
</dbReference>